<sequence length="63" mass="7136">MTNHDVVIEDKGHHVEVATRLPDSGLLVSDIEVTFSGNSYKFEVDSTTKLERQYVFHCIARAE</sequence>
<evidence type="ECO:0000313" key="1">
    <source>
        <dbReference type="EMBL" id="MEK2609540.1"/>
    </source>
</evidence>
<proteinExistence type="predicted"/>
<reference evidence="1 2" key="1">
    <citation type="submission" date="2024-03" db="EMBL/GenBank/DDBJ databases">
        <title>Screening, Identification and Application of a Plant Lactobacillus Strain.</title>
        <authorList>
            <person name="Li Y.L."/>
        </authorList>
    </citation>
    <scope>NUCLEOTIDE SEQUENCE [LARGE SCALE GENOMIC DNA]</scope>
    <source>
        <strain evidence="1 2">JDB</strain>
    </source>
</reference>
<protein>
    <submittedName>
        <fullName evidence="1">Uncharacterized protein</fullName>
    </submittedName>
</protein>
<accession>A0ABU8ZYV8</accession>
<dbReference type="Proteomes" id="UP001386972">
    <property type="component" value="Unassembled WGS sequence"/>
</dbReference>
<dbReference type="EMBL" id="JBBNAW010000006">
    <property type="protein sequence ID" value="MEK2609540.1"/>
    <property type="molecule type" value="Genomic_DNA"/>
</dbReference>
<dbReference type="RefSeq" id="WP_340612253.1">
    <property type="nucleotide sequence ID" value="NZ_JBBNAW010000006.1"/>
</dbReference>
<gene>
    <name evidence="1" type="ORF">WLF18_10560</name>
</gene>
<name>A0ABU8ZYV8_9PSED</name>
<evidence type="ECO:0000313" key="2">
    <source>
        <dbReference type="Proteomes" id="UP001386972"/>
    </source>
</evidence>
<comment type="caution">
    <text evidence="1">The sequence shown here is derived from an EMBL/GenBank/DDBJ whole genome shotgun (WGS) entry which is preliminary data.</text>
</comment>
<organism evidence="1 2">
    <name type="scientific">Pseudomonas shirazensis</name>
    <dbReference type="NCBI Taxonomy" id="2745494"/>
    <lineage>
        <taxon>Bacteria</taxon>
        <taxon>Pseudomonadati</taxon>
        <taxon>Pseudomonadota</taxon>
        <taxon>Gammaproteobacteria</taxon>
        <taxon>Pseudomonadales</taxon>
        <taxon>Pseudomonadaceae</taxon>
        <taxon>Pseudomonas</taxon>
    </lineage>
</organism>
<keyword evidence="2" id="KW-1185">Reference proteome</keyword>